<reference evidence="3 6" key="1">
    <citation type="journal article" date="2011" name="Nature">
        <title>The Medicago genome provides insight into the evolution of rhizobial symbioses.</title>
        <authorList>
            <person name="Young N.D."/>
            <person name="Debelle F."/>
            <person name="Oldroyd G.E."/>
            <person name="Geurts R."/>
            <person name="Cannon S.B."/>
            <person name="Udvardi M.K."/>
            <person name="Benedito V.A."/>
            <person name="Mayer K.F."/>
            <person name="Gouzy J."/>
            <person name="Schoof H."/>
            <person name="Van de Peer Y."/>
            <person name="Proost S."/>
            <person name="Cook D.R."/>
            <person name="Meyers B.C."/>
            <person name="Spannagl M."/>
            <person name="Cheung F."/>
            <person name="De Mita S."/>
            <person name="Krishnakumar V."/>
            <person name="Gundlach H."/>
            <person name="Zhou S."/>
            <person name="Mudge J."/>
            <person name="Bharti A.K."/>
            <person name="Murray J.D."/>
            <person name="Naoumkina M.A."/>
            <person name="Rosen B."/>
            <person name="Silverstein K.A."/>
            <person name="Tang H."/>
            <person name="Rombauts S."/>
            <person name="Zhao P.X."/>
            <person name="Zhou P."/>
            <person name="Barbe V."/>
            <person name="Bardou P."/>
            <person name="Bechner M."/>
            <person name="Bellec A."/>
            <person name="Berger A."/>
            <person name="Berges H."/>
            <person name="Bidwell S."/>
            <person name="Bisseling T."/>
            <person name="Choisne N."/>
            <person name="Couloux A."/>
            <person name="Denny R."/>
            <person name="Deshpande S."/>
            <person name="Dai X."/>
            <person name="Doyle J.J."/>
            <person name="Dudez A.M."/>
            <person name="Farmer A.D."/>
            <person name="Fouteau S."/>
            <person name="Franken C."/>
            <person name="Gibelin C."/>
            <person name="Gish J."/>
            <person name="Goldstein S."/>
            <person name="Gonzalez A.J."/>
            <person name="Green P.J."/>
            <person name="Hallab A."/>
            <person name="Hartog M."/>
            <person name="Hua A."/>
            <person name="Humphray S.J."/>
            <person name="Jeong D.H."/>
            <person name="Jing Y."/>
            <person name="Jocker A."/>
            <person name="Kenton S.M."/>
            <person name="Kim D.J."/>
            <person name="Klee K."/>
            <person name="Lai H."/>
            <person name="Lang C."/>
            <person name="Lin S."/>
            <person name="Macmil S.L."/>
            <person name="Magdelenat G."/>
            <person name="Matthews L."/>
            <person name="McCorrison J."/>
            <person name="Monaghan E.L."/>
            <person name="Mun J.H."/>
            <person name="Najar F.Z."/>
            <person name="Nicholson C."/>
            <person name="Noirot C."/>
            <person name="O'Bleness M."/>
            <person name="Paule C.R."/>
            <person name="Poulain J."/>
            <person name="Prion F."/>
            <person name="Qin B."/>
            <person name="Qu C."/>
            <person name="Retzel E.F."/>
            <person name="Riddle C."/>
            <person name="Sallet E."/>
            <person name="Samain S."/>
            <person name="Samson N."/>
            <person name="Sanders I."/>
            <person name="Saurat O."/>
            <person name="Scarpelli C."/>
            <person name="Schiex T."/>
            <person name="Segurens B."/>
            <person name="Severin A.J."/>
            <person name="Sherrier D.J."/>
            <person name="Shi R."/>
            <person name="Sims S."/>
            <person name="Singer S.R."/>
            <person name="Sinharoy S."/>
            <person name="Sterck L."/>
            <person name="Viollet A."/>
            <person name="Wang B.B."/>
            <person name="Wang K."/>
            <person name="Wang M."/>
            <person name="Wang X."/>
            <person name="Warfsmann J."/>
            <person name="Weissenbach J."/>
            <person name="White D.D."/>
            <person name="White J.D."/>
            <person name="Wiley G.B."/>
            <person name="Wincker P."/>
            <person name="Xing Y."/>
            <person name="Yang L."/>
            <person name="Yao Z."/>
            <person name="Ying F."/>
            <person name="Zhai J."/>
            <person name="Zhou L."/>
            <person name="Zuber A."/>
            <person name="Denarie J."/>
            <person name="Dixon R.A."/>
            <person name="May G.D."/>
            <person name="Schwartz D.C."/>
            <person name="Rogers J."/>
            <person name="Quetier F."/>
            <person name="Town C.D."/>
            <person name="Roe B.A."/>
        </authorList>
    </citation>
    <scope>NUCLEOTIDE SEQUENCE [LARGE SCALE GENOMIC DNA]</scope>
    <source>
        <strain evidence="3">A17</strain>
        <strain evidence="5 6">cv. Jemalong A17</strain>
    </source>
</reference>
<dbReference type="HOGENOM" id="CLU_092597_1_0_1"/>
<organism evidence="3 6">
    <name type="scientific">Medicago truncatula</name>
    <name type="common">Barrel medic</name>
    <name type="synonym">Medicago tribuloides</name>
    <dbReference type="NCBI Taxonomy" id="3880"/>
    <lineage>
        <taxon>Eukaryota</taxon>
        <taxon>Viridiplantae</taxon>
        <taxon>Streptophyta</taxon>
        <taxon>Embryophyta</taxon>
        <taxon>Tracheophyta</taxon>
        <taxon>Spermatophyta</taxon>
        <taxon>Magnoliopsida</taxon>
        <taxon>eudicotyledons</taxon>
        <taxon>Gunneridae</taxon>
        <taxon>Pentapetalae</taxon>
        <taxon>rosids</taxon>
        <taxon>fabids</taxon>
        <taxon>Fabales</taxon>
        <taxon>Fabaceae</taxon>
        <taxon>Papilionoideae</taxon>
        <taxon>50 kb inversion clade</taxon>
        <taxon>NPAAA clade</taxon>
        <taxon>Hologalegina</taxon>
        <taxon>IRL clade</taxon>
        <taxon>Trifolieae</taxon>
        <taxon>Medicago</taxon>
    </lineage>
</organism>
<protein>
    <submittedName>
        <fullName evidence="3 5">Uncharacterized protein</fullName>
    </submittedName>
</protein>
<reference evidence="7" key="4">
    <citation type="journal article" date="2018" name="Nat. Plants">
        <title>Whole-genome landscape of Medicago truncatula symbiotic genes.</title>
        <authorList>
            <person name="Pecrix Y."/>
            <person name="Staton S.E."/>
            <person name="Sallet E."/>
            <person name="Lelandais-Briere C."/>
            <person name="Moreau S."/>
            <person name="Carrere S."/>
            <person name="Blein T."/>
            <person name="Jardinaud M.F."/>
            <person name="Latrasse D."/>
            <person name="Zouine M."/>
            <person name="Zahm M."/>
            <person name="Kreplak J."/>
            <person name="Mayjonade B."/>
            <person name="Satge C."/>
            <person name="Perez M."/>
            <person name="Cauet S."/>
            <person name="Marande W."/>
            <person name="Chantry-Darmon C."/>
            <person name="Lopez-Roques C."/>
            <person name="Bouchez O."/>
            <person name="Berard A."/>
            <person name="Debelle F."/>
            <person name="Munos S."/>
            <person name="Bendahmane A."/>
            <person name="Berges H."/>
            <person name="Niebel A."/>
            <person name="Buitink J."/>
            <person name="Frugier F."/>
            <person name="Benhamed M."/>
            <person name="Crespi M."/>
            <person name="Gouzy J."/>
            <person name="Gamas P."/>
        </authorList>
    </citation>
    <scope>NUCLEOTIDE SEQUENCE [LARGE SCALE GENOMIC DNA]</scope>
    <source>
        <strain evidence="7">cv. Jemalong A17</strain>
    </source>
</reference>
<dbReference type="AlphaFoldDB" id="A0A072V7E7"/>
<reference evidence="3 6" key="2">
    <citation type="journal article" date="2014" name="BMC Genomics">
        <title>An improved genome release (version Mt4.0) for the model legume Medicago truncatula.</title>
        <authorList>
            <person name="Tang H."/>
            <person name="Krishnakumar V."/>
            <person name="Bidwell S."/>
            <person name="Rosen B."/>
            <person name="Chan A."/>
            <person name="Zhou S."/>
            <person name="Gentzbittel L."/>
            <person name="Childs K.L."/>
            <person name="Yandell M."/>
            <person name="Gundlach H."/>
            <person name="Mayer K.F."/>
            <person name="Schwartz D.C."/>
            <person name="Town C.D."/>
        </authorList>
    </citation>
    <scope>GENOME REANNOTATION</scope>
    <source>
        <strain evidence="3">A17</strain>
        <strain evidence="5 6">cv. Jemalong A17</strain>
    </source>
</reference>
<feature type="coiled-coil region" evidence="1">
    <location>
        <begin position="29"/>
        <end position="99"/>
    </location>
</feature>
<dbReference type="EMBL" id="PSQE01000002">
    <property type="protein sequence ID" value="RHN73209.1"/>
    <property type="molecule type" value="Genomic_DNA"/>
</dbReference>
<accession>A0A072V7E7</accession>
<dbReference type="PANTHER" id="PTHR34681">
    <property type="entry name" value="UVEAL AUTOANTIGEN WITH COILED-COIL/ANKYRIN"/>
    <property type="match status" value="1"/>
</dbReference>
<dbReference type="Gramene" id="rna9000">
    <property type="protein sequence ID" value="RHN73209.1"/>
    <property type="gene ID" value="gene9000"/>
</dbReference>
<name>A0A072V7E7_MEDTR</name>
<dbReference type="EMBL" id="CM001218">
    <property type="protein sequence ID" value="KEH37268.1"/>
    <property type="molecule type" value="Genomic_DNA"/>
</dbReference>
<gene>
    <name evidence="5" type="primary">25488136</name>
    <name evidence="3" type="ordered locus">MTR_2g436860</name>
    <name evidence="4" type="ORF">MtrunA17_Chr2g0296011</name>
</gene>
<feature type="region of interest" description="Disordered" evidence="2">
    <location>
        <begin position="1"/>
        <end position="23"/>
    </location>
</feature>
<dbReference type="Proteomes" id="UP000002051">
    <property type="component" value="Chromosome 2"/>
</dbReference>
<dbReference type="EnsemblPlants" id="KEH37268">
    <property type="protein sequence ID" value="KEH37268"/>
    <property type="gene ID" value="MTR_2g436860"/>
</dbReference>
<reference evidence="5" key="3">
    <citation type="submission" date="2015-04" db="UniProtKB">
        <authorList>
            <consortium name="EnsemblPlants"/>
        </authorList>
    </citation>
    <scope>IDENTIFICATION</scope>
    <source>
        <strain evidence="5">cv. Jemalong A17</strain>
    </source>
</reference>
<evidence type="ECO:0000313" key="5">
    <source>
        <dbReference type="EnsemblPlants" id="KEH37268"/>
    </source>
</evidence>
<evidence type="ECO:0000313" key="6">
    <source>
        <dbReference type="Proteomes" id="UP000002051"/>
    </source>
</evidence>
<evidence type="ECO:0000313" key="3">
    <source>
        <dbReference type="EMBL" id="KEH37268.1"/>
    </source>
</evidence>
<dbReference type="SUPFAM" id="SSF75704">
    <property type="entry name" value="Mitotic arrest deficient-like 1, Mad1"/>
    <property type="match status" value="1"/>
</dbReference>
<dbReference type="KEGG" id="mtr:25488136"/>
<sequence>MSSPSPDSTAPALPLSSTKENITPISSKIAELNESRSELLGRIQSLKQDLQGWRSKLDTQVKVYRDELSDLKQTLNVEVEQLRAEFQDLRTTLQQQQEDVNASLRNIRLEDVSADAKQAQSQETKIEEIVKEEQPVLPKEENAKVAEN</sequence>
<dbReference type="OrthoDB" id="1876167at2759"/>
<evidence type="ECO:0000256" key="1">
    <source>
        <dbReference type="SAM" id="Coils"/>
    </source>
</evidence>
<reference evidence="4" key="5">
    <citation type="journal article" date="2018" name="Nat. Plants">
        <title>Whole-genome landscape of Medicago truncatula symbiotic genes.</title>
        <authorList>
            <person name="Pecrix Y."/>
            <person name="Gamas P."/>
            <person name="Carrere S."/>
        </authorList>
    </citation>
    <scope>NUCLEOTIDE SEQUENCE</scope>
    <source>
        <tissue evidence="4">Leaves</tissue>
    </source>
</reference>
<keyword evidence="6" id="KW-1185">Reference proteome</keyword>
<evidence type="ECO:0000256" key="2">
    <source>
        <dbReference type="SAM" id="MobiDB-lite"/>
    </source>
</evidence>
<dbReference type="STRING" id="3880.A0A072V7E7"/>
<proteinExistence type="predicted"/>
<dbReference type="PANTHER" id="PTHR34681:SF2">
    <property type="entry name" value="UVEAL AUTOANTIGEN WITH COILED-COIL_ANKYRIN"/>
    <property type="match status" value="1"/>
</dbReference>
<evidence type="ECO:0000313" key="4">
    <source>
        <dbReference type="EMBL" id="RHN73209.1"/>
    </source>
</evidence>
<dbReference type="Gene3D" id="1.20.1170.10">
    <property type="match status" value="1"/>
</dbReference>
<dbReference type="Proteomes" id="UP000265566">
    <property type="component" value="Chromosome 2"/>
</dbReference>
<evidence type="ECO:0000313" key="7">
    <source>
        <dbReference type="Proteomes" id="UP000265566"/>
    </source>
</evidence>
<keyword evidence="1" id="KW-0175">Coiled coil</keyword>